<keyword evidence="8" id="KW-0560">Oxidoreductase</keyword>
<dbReference type="AlphaFoldDB" id="A0A2R3QHF4"/>
<evidence type="ECO:0000256" key="9">
    <source>
        <dbReference type="ARBA" id="ARBA00023268"/>
    </source>
</evidence>
<evidence type="ECO:0000256" key="4">
    <source>
        <dbReference type="ARBA" id="ARBA00022679"/>
    </source>
</evidence>
<dbReference type="GO" id="GO:0008033">
    <property type="term" value="P:tRNA processing"/>
    <property type="evidence" value="ECO:0007669"/>
    <property type="project" value="UniProtKB-KW"/>
</dbReference>
<dbReference type="NCBIfam" id="TIGR03197">
    <property type="entry name" value="MnmC_Cterm"/>
    <property type="match status" value="1"/>
</dbReference>
<dbReference type="EMBL" id="CP027667">
    <property type="protein sequence ID" value="AVO51162.1"/>
    <property type="molecule type" value="Genomic_DNA"/>
</dbReference>
<sequence>MGGAWIGQAQWRILDLIAEPGLREFLATWAAWRADEARPRLLHYVACVAQPVEKNDVPHAAPPDAAEPALASQLAEHLWGLVPGVHRVSLDDGRVLLTLLVGDVQSLLRQQRPEADTVFWNGLGLGLPRTGHASQAPIDALKTVARCCRRGTELVAPHLDPASLQALSACGFVPDAPAGIPQRAPLIRATFDPAWQPRPTRPPLPDATLAQQLVPGHCLVIGAGLAGSAVAASLARRGWRVTVLDAAAEPAAGASGLPAGVLAPHVSPDDSLLSRLSRAGVRTTLQALAALLPNGRGADWQETGVLEHDAESPPRLAWSDGPGLDWSRPATAQQLARSHLRPGTQACWHARGGWVRPAQLVRALLATPGITWRGLARVARLYRHGDLWLALDEAGAPLAEGGQLAVVCAGPASALVSGTPLPLQLLRGQIAWSTYAQAPRDAPWPPQPVNGHGNLVPHVPLAASQGAPGWVLGSTFERDCGVLPVSAADVLAGRSENLAKLRALQPALAQSLAPAFAEPPGAGMPVRTWAAVRCAAPDRLPLVGPLDAQTLPGLWVSTAMGARGLTLALLCGELLAARLHGEPLPLEARLAQALSAERLLQRR</sequence>
<dbReference type="Pfam" id="PF01266">
    <property type="entry name" value="DAO"/>
    <property type="match status" value="1"/>
</dbReference>
<keyword evidence="9" id="KW-0511">Multifunctional enzyme</keyword>
<dbReference type="GO" id="GO:0008168">
    <property type="term" value="F:methyltransferase activity"/>
    <property type="evidence" value="ECO:0007669"/>
    <property type="project" value="UniProtKB-KW"/>
</dbReference>
<evidence type="ECO:0000256" key="2">
    <source>
        <dbReference type="ARBA" id="ARBA00022603"/>
    </source>
</evidence>
<dbReference type="PANTHER" id="PTHR13847">
    <property type="entry name" value="SARCOSINE DEHYDROGENASE-RELATED"/>
    <property type="match status" value="1"/>
</dbReference>
<evidence type="ECO:0000313" key="12">
    <source>
        <dbReference type="Proteomes" id="UP000237925"/>
    </source>
</evidence>
<keyword evidence="1" id="KW-0963">Cytoplasm</keyword>
<keyword evidence="12" id="KW-1185">Reference proteome</keyword>
<dbReference type="InterPro" id="IPR006076">
    <property type="entry name" value="FAD-dep_OxRdtase"/>
</dbReference>
<dbReference type="GO" id="GO:0032259">
    <property type="term" value="P:methylation"/>
    <property type="evidence" value="ECO:0007669"/>
    <property type="project" value="UniProtKB-KW"/>
</dbReference>
<dbReference type="InterPro" id="IPR017610">
    <property type="entry name" value="tRNA_S-uridine_synth_MnmC_C"/>
</dbReference>
<accession>A0A2R3QHF4</accession>
<dbReference type="Gene3D" id="3.30.9.10">
    <property type="entry name" value="D-Amino Acid Oxidase, subunit A, domain 2"/>
    <property type="match status" value="1"/>
</dbReference>
<dbReference type="OrthoDB" id="9786494at2"/>
<gene>
    <name evidence="11" type="ORF">C6568_14780</name>
</gene>
<evidence type="ECO:0000313" key="11">
    <source>
        <dbReference type="EMBL" id="AVO51162.1"/>
    </source>
</evidence>
<dbReference type="Gene3D" id="3.50.50.60">
    <property type="entry name" value="FAD/NAD(P)-binding domain"/>
    <property type="match status" value="1"/>
</dbReference>
<feature type="domain" description="FAD dependent oxidoreductase" evidence="10">
    <location>
        <begin position="219"/>
        <end position="578"/>
    </location>
</feature>
<dbReference type="PANTHER" id="PTHR13847:SF283">
    <property type="entry name" value="TRNA 5-METHYLAMINOMETHYL-2-THIOURIDINE BIOSYNTHESIS BIFUNCTIONAL PROTEIN MNMC"/>
    <property type="match status" value="1"/>
</dbReference>
<keyword evidence="2" id="KW-0489">Methyltransferase</keyword>
<dbReference type="InterPro" id="IPR029063">
    <property type="entry name" value="SAM-dependent_MTases_sf"/>
</dbReference>
<keyword evidence="7" id="KW-0274">FAD</keyword>
<keyword evidence="4" id="KW-0808">Transferase</keyword>
<evidence type="ECO:0000256" key="3">
    <source>
        <dbReference type="ARBA" id="ARBA00022630"/>
    </source>
</evidence>
<keyword evidence="3" id="KW-0285">Flavoprotein</keyword>
<dbReference type="InterPro" id="IPR036188">
    <property type="entry name" value="FAD/NAD-bd_sf"/>
</dbReference>
<proteinExistence type="predicted"/>
<dbReference type="KEGG" id="mela:C6568_14780"/>
<evidence type="ECO:0000256" key="8">
    <source>
        <dbReference type="ARBA" id="ARBA00023002"/>
    </source>
</evidence>
<dbReference type="GO" id="GO:0005737">
    <property type="term" value="C:cytoplasm"/>
    <property type="evidence" value="ECO:0007669"/>
    <property type="project" value="TreeGrafter"/>
</dbReference>
<protein>
    <submittedName>
        <fullName evidence="11">FAD-dependent cmnm(5)s(2)U34 oxidoreductase</fullName>
    </submittedName>
</protein>
<evidence type="ECO:0000256" key="6">
    <source>
        <dbReference type="ARBA" id="ARBA00022694"/>
    </source>
</evidence>
<dbReference type="Proteomes" id="UP000237925">
    <property type="component" value="Chromosome"/>
</dbReference>
<name>A0A2R3QHF4_9BURK</name>
<dbReference type="Gene3D" id="3.40.50.150">
    <property type="entry name" value="Vaccinia Virus protein VP39"/>
    <property type="match status" value="1"/>
</dbReference>
<evidence type="ECO:0000256" key="1">
    <source>
        <dbReference type="ARBA" id="ARBA00022490"/>
    </source>
</evidence>
<evidence type="ECO:0000256" key="5">
    <source>
        <dbReference type="ARBA" id="ARBA00022691"/>
    </source>
</evidence>
<reference evidence="11 12" key="1">
    <citation type="submission" date="2018-03" db="EMBL/GenBank/DDBJ databases">
        <title>Genome sequencing of Melaminivora sp.</title>
        <authorList>
            <person name="Kim S.-J."/>
            <person name="Heo J."/>
            <person name="Ahn J.-H."/>
            <person name="Kwon S.-W."/>
        </authorList>
    </citation>
    <scope>NUCLEOTIDE SEQUENCE [LARGE SCALE GENOMIC DNA]</scope>
    <source>
        <strain evidence="11 12">SC2-9</strain>
    </source>
</reference>
<dbReference type="GO" id="GO:0016645">
    <property type="term" value="F:oxidoreductase activity, acting on the CH-NH group of donors"/>
    <property type="evidence" value="ECO:0007669"/>
    <property type="project" value="InterPro"/>
</dbReference>
<keyword evidence="6" id="KW-0819">tRNA processing</keyword>
<evidence type="ECO:0000256" key="7">
    <source>
        <dbReference type="ARBA" id="ARBA00022827"/>
    </source>
</evidence>
<evidence type="ECO:0000259" key="10">
    <source>
        <dbReference type="Pfam" id="PF01266"/>
    </source>
</evidence>
<keyword evidence="5" id="KW-0949">S-adenosyl-L-methionine</keyword>
<organism evidence="11 12">
    <name type="scientific">Melaminivora suipulveris</name>
    <dbReference type="NCBI Taxonomy" id="2109913"/>
    <lineage>
        <taxon>Bacteria</taxon>
        <taxon>Pseudomonadati</taxon>
        <taxon>Pseudomonadota</taxon>
        <taxon>Betaproteobacteria</taxon>
        <taxon>Burkholderiales</taxon>
        <taxon>Comamonadaceae</taxon>
        <taxon>Melaminivora</taxon>
    </lineage>
</organism>
<dbReference type="SUPFAM" id="SSF51905">
    <property type="entry name" value="FAD/NAD(P)-binding domain"/>
    <property type="match status" value="1"/>
</dbReference>